<evidence type="ECO:0008006" key="3">
    <source>
        <dbReference type="Google" id="ProtNLM"/>
    </source>
</evidence>
<dbReference type="RefSeq" id="WP_024630898.1">
    <property type="nucleotide sequence ID" value="NZ_JAROCD010000011.1"/>
</dbReference>
<evidence type="ECO:0000313" key="2">
    <source>
        <dbReference type="Proteomes" id="UP001174205"/>
    </source>
</evidence>
<comment type="caution">
    <text evidence="1">The sequence shown here is derived from an EMBL/GenBank/DDBJ whole genome shotgun (WGS) entry which is preliminary data.</text>
</comment>
<reference evidence="1" key="1">
    <citation type="submission" date="2023-03" db="EMBL/GenBank/DDBJ databases">
        <title>MT1 and MT2 Draft Genomes of Novel Species.</title>
        <authorList>
            <person name="Venkateswaran K."/>
        </authorList>
    </citation>
    <scope>NUCLEOTIDE SEQUENCE</scope>
    <source>
        <strain evidence="1">F6_3S_P_1C</strain>
    </source>
</reference>
<gene>
    <name evidence="1" type="ORF">P5G61_21925</name>
</gene>
<dbReference type="InterPro" id="IPR056982">
    <property type="entry name" value="Phage_ProQ_C-like"/>
</dbReference>
<accession>A0ABT8JHH7</accession>
<name>A0ABT8JHH7_9BACL</name>
<proteinExistence type="predicted"/>
<keyword evidence="2" id="KW-1185">Reference proteome</keyword>
<protein>
    <recommendedName>
        <fullName evidence="3">IDEAL domain-containing protein</fullName>
    </recommendedName>
</protein>
<organism evidence="1 2">
    <name type="scientific">Paenibacillus vandeheii</name>
    <dbReference type="NCBI Taxonomy" id="3035917"/>
    <lineage>
        <taxon>Bacteria</taxon>
        <taxon>Bacillati</taxon>
        <taxon>Bacillota</taxon>
        <taxon>Bacilli</taxon>
        <taxon>Bacillales</taxon>
        <taxon>Paenibacillaceae</taxon>
        <taxon>Paenibacillus</taxon>
    </lineage>
</organism>
<dbReference type="EMBL" id="JAROCD010000011">
    <property type="protein sequence ID" value="MDN4603917.1"/>
    <property type="molecule type" value="Genomic_DNA"/>
</dbReference>
<dbReference type="Proteomes" id="UP001174205">
    <property type="component" value="Unassembled WGS sequence"/>
</dbReference>
<sequence length="118" mass="13686">MANYQFKTGDTAYLTLGVNTSRYSNSKYVEGVVTKVGRKYVTVKIGYQEYQFDVTDELRQKTEYAADYYLYESLDDLLDKTKRSELAVRLSVFFSSPSSLEMKLTLEQMQRIDAIINE</sequence>
<dbReference type="Pfam" id="PF24203">
    <property type="entry name" value="Phage_ProQ_C_like"/>
    <property type="match status" value="1"/>
</dbReference>
<evidence type="ECO:0000313" key="1">
    <source>
        <dbReference type="EMBL" id="MDN4603917.1"/>
    </source>
</evidence>